<feature type="transmembrane region" description="Helical" evidence="7">
    <location>
        <begin position="513"/>
        <end position="535"/>
    </location>
</feature>
<feature type="transmembrane region" description="Helical" evidence="7">
    <location>
        <begin position="225"/>
        <end position="243"/>
    </location>
</feature>
<dbReference type="AlphaFoldDB" id="M0BJN1"/>
<proteinExistence type="predicted"/>
<dbReference type="OrthoDB" id="19148at2157"/>
<keyword evidence="4 7" id="KW-1133">Transmembrane helix</keyword>
<comment type="subcellular location">
    <subcellularLocation>
        <location evidence="1">Cell membrane</location>
        <topology evidence="1">Multi-pass membrane protein</topology>
    </subcellularLocation>
</comment>
<evidence type="ECO:0000256" key="1">
    <source>
        <dbReference type="ARBA" id="ARBA00004651"/>
    </source>
</evidence>
<dbReference type="PANTHER" id="PTHR30250">
    <property type="entry name" value="PST FAMILY PREDICTED COLANIC ACID TRANSPORTER"/>
    <property type="match status" value="1"/>
</dbReference>
<dbReference type="InterPro" id="IPR050833">
    <property type="entry name" value="Poly_Biosynth_Transport"/>
</dbReference>
<dbReference type="STRING" id="1227490.C479_07278"/>
<feature type="transmembrane region" description="Helical" evidence="7">
    <location>
        <begin position="150"/>
        <end position="170"/>
    </location>
</feature>
<accession>M0BJN1</accession>
<name>M0BJN1_9EURY</name>
<comment type="caution">
    <text evidence="8">The sequence shown here is derived from an EMBL/GenBank/DDBJ whole genome shotgun (WGS) entry which is preliminary data.</text>
</comment>
<reference evidence="8 9" key="1">
    <citation type="journal article" date="2014" name="PLoS Genet.">
        <title>Phylogenetically driven sequencing of extremely halophilic archaea reveals strategies for static and dynamic osmo-response.</title>
        <authorList>
            <person name="Becker E.A."/>
            <person name="Seitzer P.M."/>
            <person name="Tritt A."/>
            <person name="Larsen D."/>
            <person name="Krusor M."/>
            <person name="Yao A.I."/>
            <person name="Wu D."/>
            <person name="Madern D."/>
            <person name="Eisen J.A."/>
            <person name="Darling A.E."/>
            <person name="Facciotti M.T."/>
        </authorList>
    </citation>
    <scope>NUCLEOTIDE SEQUENCE [LARGE SCALE GENOMIC DNA]</scope>
    <source>
        <strain evidence="8 9">JCM 14624</strain>
    </source>
</reference>
<evidence type="ECO:0000256" key="5">
    <source>
        <dbReference type="ARBA" id="ARBA00023136"/>
    </source>
</evidence>
<feature type="transmembrane region" description="Helical" evidence="7">
    <location>
        <begin position="401"/>
        <end position="424"/>
    </location>
</feature>
<keyword evidence="2" id="KW-1003">Cell membrane</keyword>
<gene>
    <name evidence="8" type="ORF">C479_07278</name>
</gene>
<dbReference type="PATRIC" id="fig|1227490.4.peg.1479"/>
<keyword evidence="9" id="KW-1185">Reference proteome</keyword>
<evidence type="ECO:0000256" key="4">
    <source>
        <dbReference type="ARBA" id="ARBA00022989"/>
    </source>
</evidence>
<feature type="transmembrane region" description="Helical" evidence="7">
    <location>
        <begin position="249"/>
        <end position="270"/>
    </location>
</feature>
<protein>
    <submittedName>
        <fullName evidence="8">Succinoglycan biosynthesis transport protein</fullName>
    </submittedName>
</protein>
<evidence type="ECO:0000256" key="7">
    <source>
        <dbReference type="SAM" id="Phobius"/>
    </source>
</evidence>
<feature type="transmembrane region" description="Helical" evidence="7">
    <location>
        <begin position="488"/>
        <end position="507"/>
    </location>
</feature>
<evidence type="ECO:0000313" key="8">
    <source>
        <dbReference type="EMBL" id="ELZ11091.1"/>
    </source>
</evidence>
<dbReference type="RefSeq" id="WP_007700125.1">
    <property type="nucleotide sequence ID" value="NZ_AOIQ01000013.1"/>
</dbReference>
<dbReference type="Pfam" id="PF13440">
    <property type="entry name" value="Polysacc_synt_3"/>
    <property type="match status" value="1"/>
</dbReference>
<dbReference type="Proteomes" id="UP000011560">
    <property type="component" value="Unassembled WGS sequence"/>
</dbReference>
<dbReference type="EMBL" id="AOIQ01000013">
    <property type="protein sequence ID" value="ELZ11091.1"/>
    <property type="molecule type" value="Genomic_DNA"/>
</dbReference>
<feature type="transmembrane region" description="Helical" evidence="7">
    <location>
        <begin position="186"/>
        <end position="204"/>
    </location>
</feature>
<evidence type="ECO:0000256" key="6">
    <source>
        <dbReference type="SAM" id="MobiDB-lite"/>
    </source>
</evidence>
<organism evidence="8 9">
    <name type="scientific">Halovivax asiaticus JCM 14624</name>
    <dbReference type="NCBI Taxonomy" id="1227490"/>
    <lineage>
        <taxon>Archaea</taxon>
        <taxon>Methanobacteriati</taxon>
        <taxon>Methanobacteriota</taxon>
        <taxon>Stenosarchaea group</taxon>
        <taxon>Halobacteria</taxon>
        <taxon>Halobacteriales</taxon>
        <taxon>Natrialbaceae</taxon>
        <taxon>Halovivax</taxon>
    </lineage>
</organism>
<feature type="transmembrane region" description="Helical" evidence="7">
    <location>
        <begin position="368"/>
        <end position="389"/>
    </location>
</feature>
<dbReference type="GO" id="GO:0005886">
    <property type="term" value="C:plasma membrane"/>
    <property type="evidence" value="ECO:0007669"/>
    <property type="project" value="UniProtKB-SubCell"/>
</dbReference>
<sequence>MSDDGPPTERIAITDGSRTADATDVDHSADDSARADTTGAGDVLADERPAHDVPTADEAVPADERDALLSIAHGAVVTGGGVSVKRGLSIWIEAILTRGLGPELYGVYAFGWRLTTMALRFANLGADMTLLRDLPAFADEPERQRRSLGLAYLSTLVTSLLIAALLFLAAEPINAATIDQPAFPEAIRLFGVLLVLLAMVRMHATALKAAKSANGEVLLNRILRPAVRLVAAAAAVGLGYSVVGVVGALVVTVGALAVVAYPVTIGTIGVRPTVRGLRSEARHFFDHAVPSALSGVGRLIRTRVDVILIGVLLTATAAGIYNVVLVLVGLAAIPLIAFNQLMPPVASDLYARGRVATLNDVYTTVTRLIVTATVPLIAVLAVFGGDLLAIFGPQYTRGYEILLVFLVGRFVGNAVGATGILLSMTNNHYPKMWLEWLLAVMNLTLTTLFVLQFGLIGAALGTSVAIGVQNFLQVLLLRRFEGLWPFDATFLAPLGAGVAMAGVMIGVRSALDGWIAVGLGTLVGLVTFGGVIALFGSNPRDRLVVGELASHYRRTVSAAIAAVR</sequence>
<dbReference type="PANTHER" id="PTHR30250:SF27">
    <property type="entry name" value="POLYSACCHARIDE BIOSYNTHESIS PROTEIN"/>
    <property type="match status" value="1"/>
</dbReference>
<feature type="transmembrane region" description="Helical" evidence="7">
    <location>
        <begin position="436"/>
        <end position="468"/>
    </location>
</feature>
<feature type="compositionally biased region" description="Basic and acidic residues" evidence="6">
    <location>
        <begin position="24"/>
        <end position="34"/>
    </location>
</feature>
<feature type="transmembrane region" description="Helical" evidence="7">
    <location>
        <begin position="306"/>
        <end position="337"/>
    </location>
</feature>
<keyword evidence="3 7" id="KW-0812">Transmembrane</keyword>
<evidence type="ECO:0000256" key="3">
    <source>
        <dbReference type="ARBA" id="ARBA00022692"/>
    </source>
</evidence>
<evidence type="ECO:0000256" key="2">
    <source>
        <dbReference type="ARBA" id="ARBA00022475"/>
    </source>
</evidence>
<evidence type="ECO:0000313" key="9">
    <source>
        <dbReference type="Proteomes" id="UP000011560"/>
    </source>
</evidence>
<keyword evidence="5 7" id="KW-0472">Membrane</keyword>
<feature type="region of interest" description="Disordered" evidence="6">
    <location>
        <begin position="1"/>
        <end position="57"/>
    </location>
</feature>